<dbReference type="Proteomes" id="UP000490939">
    <property type="component" value="Unassembled WGS sequence"/>
</dbReference>
<feature type="chain" id="PRO_5034172571" evidence="1">
    <location>
        <begin position="20"/>
        <end position="149"/>
    </location>
</feature>
<comment type="caution">
    <text evidence="2">The sequence shown here is derived from an EMBL/GenBank/DDBJ whole genome shotgun (WGS) entry which is preliminary data.</text>
</comment>
<keyword evidence="1" id="KW-0732">Signal</keyword>
<evidence type="ECO:0000313" key="2">
    <source>
        <dbReference type="EMBL" id="KAE9993016.1"/>
    </source>
</evidence>
<evidence type="ECO:0000313" key="3">
    <source>
        <dbReference type="Proteomes" id="UP000490939"/>
    </source>
</evidence>
<feature type="signal peptide" evidence="1">
    <location>
        <begin position="1"/>
        <end position="19"/>
    </location>
</feature>
<organism evidence="2 3">
    <name type="scientific">Venturia inaequalis</name>
    <name type="common">Apple scab fungus</name>
    <dbReference type="NCBI Taxonomy" id="5025"/>
    <lineage>
        <taxon>Eukaryota</taxon>
        <taxon>Fungi</taxon>
        <taxon>Dikarya</taxon>
        <taxon>Ascomycota</taxon>
        <taxon>Pezizomycotina</taxon>
        <taxon>Dothideomycetes</taxon>
        <taxon>Pleosporomycetidae</taxon>
        <taxon>Venturiales</taxon>
        <taxon>Venturiaceae</taxon>
        <taxon>Venturia</taxon>
    </lineage>
</organism>
<accession>A0A8H3VR65</accession>
<dbReference type="AlphaFoldDB" id="A0A8H3VR65"/>
<proteinExistence type="predicted"/>
<sequence>MKLTFTLLLAASLATSVSADSYTLCCCTKPKAPKDTPDPRLFVDNPRSQYLDKPVKQCDHDATKFVVDTMRGHFMFSPHFWVGTRGRPKHKGANFIFSTGLLGDDTLIGQNEMAGWCGKKDAERYCWSPGPKFYYNYRGEFSGNSNGIS</sequence>
<dbReference type="EMBL" id="WNWR01000041">
    <property type="protein sequence ID" value="KAE9993016.1"/>
    <property type="molecule type" value="Genomic_DNA"/>
</dbReference>
<reference evidence="2 3" key="1">
    <citation type="submission" date="2019-07" db="EMBL/GenBank/DDBJ databases">
        <title>Venturia inaequalis Genome Resource.</title>
        <authorList>
            <person name="Lichtner F.J."/>
        </authorList>
    </citation>
    <scope>NUCLEOTIDE SEQUENCE [LARGE SCALE GENOMIC DNA]</scope>
    <source>
        <strain evidence="2 3">DMI_063113</strain>
    </source>
</reference>
<name>A0A8H3VR65_VENIN</name>
<evidence type="ECO:0000256" key="1">
    <source>
        <dbReference type="SAM" id="SignalP"/>
    </source>
</evidence>
<gene>
    <name evidence="2" type="ORF">EG327_006985</name>
</gene>
<keyword evidence="3" id="KW-1185">Reference proteome</keyword>
<protein>
    <submittedName>
        <fullName evidence="2">Uncharacterized protein</fullName>
    </submittedName>
</protein>